<protein>
    <submittedName>
        <fullName evidence="2">Heterokaryon incompatibility protein-domain-containing protein</fullName>
    </submittedName>
</protein>
<evidence type="ECO:0000313" key="2">
    <source>
        <dbReference type="EMBL" id="KAK0715059.1"/>
    </source>
</evidence>
<sequence>MRLLHTTNHTLHSFVGPPDNAPKYAILSHTWGDEELLFEDMATPEKRSVAALSKPEGFAKMWSSCAMAKVKGFEYIWIDTCCIDKSSSAELSEAINSMFKWYALSELCLAYISDYGGDEAAAREAPSSRYDASYLNPPGSFTGSRWFTRGWTLQELIAPMTVAFCNRNWEYIGDRSSLAEAYTRAVSGEPAVNLIRLKEDLTAVSIAARMSWASDRVTTRDEDIAYCLLGIFNVNMPLLYGEGDKAFLRLQEEIIKNPFDQSILVCSSYSRPEGRWAMILAPHPSCFHGYQDVQLLRSQALHDSSRTHPEGIGLQVWLCSTGLLNYGQLQEMPLDSYVLATLWEGGIIESEPGMAPLFLAILDCCVGGNFTKRLALLLYSNRDRSRYFRAQTDGTRLEMGDTTVDISRLARQQAR</sequence>
<comment type="caution">
    <text evidence="2">The sequence shown here is derived from an EMBL/GenBank/DDBJ whole genome shotgun (WGS) entry which is preliminary data.</text>
</comment>
<dbReference type="Proteomes" id="UP001172102">
    <property type="component" value="Unassembled WGS sequence"/>
</dbReference>
<keyword evidence="3" id="KW-1185">Reference proteome</keyword>
<dbReference type="InterPro" id="IPR010730">
    <property type="entry name" value="HET"/>
</dbReference>
<dbReference type="PANTHER" id="PTHR10622:SF10">
    <property type="entry name" value="HET DOMAIN-CONTAINING PROTEIN"/>
    <property type="match status" value="1"/>
</dbReference>
<dbReference type="AlphaFoldDB" id="A0AA40AFU3"/>
<evidence type="ECO:0000259" key="1">
    <source>
        <dbReference type="Pfam" id="PF06985"/>
    </source>
</evidence>
<dbReference type="EMBL" id="JAUKUA010000004">
    <property type="protein sequence ID" value="KAK0715059.1"/>
    <property type="molecule type" value="Genomic_DNA"/>
</dbReference>
<dbReference type="Pfam" id="PF06985">
    <property type="entry name" value="HET"/>
    <property type="match status" value="1"/>
</dbReference>
<name>A0AA40AFU3_9PEZI</name>
<dbReference type="PANTHER" id="PTHR10622">
    <property type="entry name" value="HET DOMAIN-CONTAINING PROTEIN"/>
    <property type="match status" value="1"/>
</dbReference>
<reference evidence="2" key="1">
    <citation type="submission" date="2023-06" db="EMBL/GenBank/DDBJ databases">
        <title>Genome-scale phylogeny and comparative genomics of the fungal order Sordariales.</title>
        <authorList>
            <consortium name="Lawrence Berkeley National Laboratory"/>
            <person name="Hensen N."/>
            <person name="Bonometti L."/>
            <person name="Westerberg I."/>
            <person name="Brannstrom I.O."/>
            <person name="Guillou S."/>
            <person name="Cros-Aarteil S."/>
            <person name="Calhoun S."/>
            <person name="Haridas S."/>
            <person name="Kuo A."/>
            <person name="Mondo S."/>
            <person name="Pangilinan J."/>
            <person name="Riley R."/>
            <person name="Labutti K."/>
            <person name="Andreopoulos B."/>
            <person name="Lipzen A."/>
            <person name="Chen C."/>
            <person name="Yanf M."/>
            <person name="Daum C."/>
            <person name="Ng V."/>
            <person name="Clum A."/>
            <person name="Steindorff A."/>
            <person name="Ohm R."/>
            <person name="Martin F."/>
            <person name="Silar P."/>
            <person name="Natvig D."/>
            <person name="Lalanne C."/>
            <person name="Gautier V."/>
            <person name="Ament-Velasquez S.L."/>
            <person name="Kruys A."/>
            <person name="Hutchinson M.I."/>
            <person name="Powell A.J."/>
            <person name="Barry K."/>
            <person name="Miller A.N."/>
            <person name="Grigoriev I.V."/>
            <person name="Debuchy R."/>
            <person name="Gladieux P."/>
            <person name="Thoren M.H."/>
            <person name="Johannesson H."/>
        </authorList>
    </citation>
    <scope>NUCLEOTIDE SEQUENCE</scope>
    <source>
        <strain evidence="2">SMH4607-1</strain>
    </source>
</reference>
<accession>A0AA40AFU3</accession>
<organism evidence="2 3">
    <name type="scientific">Lasiosphaeris hirsuta</name>
    <dbReference type="NCBI Taxonomy" id="260670"/>
    <lineage>
        <taxon>Eukaryota</taxon>
        <taxon>Fungi</taxon>
        <taxon>Dikarya</taxon>
        <taxon>Ascomycota</taxon>
        <taxon>Pezizomycotina</taxon>
        <taxon>Sordariomycetes</taxon>
        <taxon>Sordariomycetidae</taxon>
        <taxon>Sordariales</taxon>
        <taxon>Lasiosphaeriaceae</taxon>
        <taxon>Lasiosphaeris</taxon>
    </lineage>
</organism>
<proteinExistence type="predicted"/>
<gene>
    <name evidence="2" type="ORF">B0H67DRAFT_488116</name>
</gene>
<evidence type="ECO:0000313" key="3">
    <source>
        <dbReference type="Proteomes" id="UP001172102"/>
    </source>
</evidence>
<feature type="domain" description="Heterokaryon incompatibility" evidence="1">
    <location>
        <begin position="24"/>
        <end position="155"/>
    </location>
</feature>